<comment type="caution">
    <text evidence="3">The sequence shown here is derived from an EMBL/GenBank/DDBJ whole genome shotgun (WGS) entry which is preliminary data.</text>
</comment>
<reference evidence="3 4" key="1">
    <citation type="submission" date="2019-12" db="EMBL/GenBank/DDBJ databases">
        <authorList>
            <person name="Alioto T."/>
            <person name="Alioto T."/>
            <person name="Gomez Garrido J."/>
        </authorList>
    </citation>
    <scope>NUCLEOTIDE SEQUENCE [LARGE SCALE GENOMIC DNA]</scope>
</reference>
<feature type="transmembrane region" description="Helical" evidence="2">
    <location>
        <begin position="544"/>
        <end position="564"/>
    </location>
</feature>
<sequence length="593" mass="65246">MPGTVQVSVLEFKGPSSSHPNLTSLKVSMGKRVFRTRDMGDFSFPLTTLRDNLVIALVDTEENEIAHTGIQTRTIIEKGCWDEIISLEGGGHVHMKLQFVLSEEDCCRIRVMRESALKKKQDVNPSINIGHSEVTGSTSDPVEISIPNTPEVSDSRSRSINIEVISHEVVAPQGGSLAKPSTSSVHPQSDYLSTEGSTLESPIPNAADPHEGASSSSVRHGVKSQFPQVDQRGPVVKLETHLPLAPIPSIPFVDQEVSSMLESESQIPEKSTSATSKMQDDPIHKSEHQCPLGKTPSNVRKMISAFESNLVQIPANIGKGADIVLGDTEPSQSAQNLESSTTIFLSKRKDSKVEDISTAAQGELAVKECKKLPVEFMRPSTLGTAISSGRMNEDQLRVVQAYNSSDVLLCSSNSSAVEGVDTRTGLESSIKLYNQLASNQKTKSVEYYEKEYHSSERSGIWIFPDNTQRLCITTAGKKAMKILERRHIEARTRQEKKYSSKSQMAEKCSVPFRNEPETKMRERNFCNQQESGPESSPDDASSGLVGQVIKIVIILGFGAFVYLTRQKEPRTSKRDENIAFPIPDYLDKRTLAE</sequence>
<keyword evidence="2" id="KW-0812">Transmembrane</keyword>
<keyword evidence="2" id="KW-0472">Membrane</keyword>
<feature type="compositionally biased region" description="Polar residues" evidence="1">
    <location>
        <begin position="126"/>
        <end position="152"/>
    </location>
</feature>
<keyword evidence="2" id="KW-1133">Transmembrane helix</keyword>
<feature type="compositionally biased region" description="Polar residues" evidence="1">
    <location>
        <begin position="179"/>
        <end position="200"/>
    </location>
</feature>
<dbReference type="EMBL" id="CACTIH010007244">
    <property type="protein sequence ID" value="CAA3005394.1"/>
    <property type="molecule type" value="Genomic_DNA"/>
</dbReference>
<dbReference type="Proteomes" id="UP000594638">
    <property type="component" value="Unassembled WGS sequence"/>
</dbReference>
<keyword evidence="4" id="KW-1185">Reference proteome</keyword>
<dbReference type="OrthoDB" id="1939272at2759"/>
<evidence type="ECO:0000256" key="1">
    <source>
        <dbReference type="SAM" id="MobiDB-lite"/>
    </source>
</evidence>
<organism evidence="3 4">
    <name type="scientific">Olea europaea subsp. europaea</name>
    <dbReference type="NCBI Taxonomy" id="158383"/>
    <lineage>
        <taxon>Eukaryota</taxon>
        <taxon>Viridiplantae</taxon>
        <taxon>Streptophyta</taxon>
        <taxon>Embryophyta</taxon>
        <taxon>Tracheophyta</taxon>
        <taxon>Spermatophyta</taxon>
        <taxon>Magnoliopsida</taxon>
        <taxon>eudicotyledons</taxon>
        <taxon>Gunneridae</taxon>
        <taxon>Pentapetalae</taxon>
        <taxon>asterids</taxon>
        <taxon>lamiids</taxon>
        <taxon>Lamiales</taxon>
        <taxon>Oleaceae</taxon>
        <taxon>Oleeae</taxon>
        <taxon>Olea</taxon>
    </lineage>
</organism>
<feature type="region of interest" description="Disordered" evidence="1">
    <location>
        <begin position="126"/>
        <end position="157"/>
    </location>
</feature>
<feature type="region of interest" description="Disordered" evidence="1">
    <location>
        <begin position="173"/>
        <end position="223"/>
    </location>
</feature>
<gene>
    <name evidence="3" type="ORF">OLEA9_A026582</name>
</gene>
<feature type="region of interest" description="Disordered" evidence="1">
    <location>
        <begin position="258"/>
        <end position="296"/>
    </location>
</feature>
<dbReference type="Gramene" id="OE9A026582T1">
    <property type="protein sequence ID" value="OE9A026582C1"/>
    <property type="gene ID" value="OE9A026582"/>
</dbReference>
<protein>
    <submittedName>
        <fullName evidence="3">Uncharacterized protein</fullName>
    </submittedName>
</protein>
<proteinExistence type="predicted"/>
<accession>A0A8S0TI98</accession>
<evidence type="ECO:0000256" key="2">
    <source>
        <dbReference type="SAM" id="Phobius"/>
    </source>
</evidence>
<evidence type="ECO:0000313" key="3">
    <source>
        <dbReference type="EMBL" id="CAA3005394.1"/>
    </source>
</evidence>
<feature type="compositionally biased region" description="Polar residues" evidence="1">
    <location>
        <begin position="258"/>
        <end position="277"/>
    </location>
</feature>
<feature type="compositionally biased region" description="Basic and acidic residues" evidence="1">
    <location>
        <begin position="278"/>
        <end position="288"/>
    </location>
</feature>
<dbReference type="PANTHER" id="PTHR36810">
    <property type="entry name" value="BNACNNG47150D PROTEIN"/>
    <property type="match status" value="1"/>
</dbReference>
<name>A0A8S0TI98_OLEEU</name>
<dbReference type="AlphaFoldDB" id="A0A8S0TI98"/>
<evidence type="ECO:0000313" key="4">
    <source>
        <dbReference type="Proteomes" id="UP000594638"/>
    </source>
</evidence>
<dbReference type="PANTHER" id="PTHR36810:SF1">
    <property type="entry name" value="OS05G0232200 PROTEIN"/>
    <property type="match status" value="1"/>
</dbReference>